<comment type="caution">
    <text evidence="3">The sequence shown here is derived from an EMBL/GenBank/DDBJ whole genome shotgun (WGS) entry which is preliminary data.</text>
</comment>
<keyword evidence="4" id="KW-1185">Reference proteome</keyword>
<protein>
    <recommendedName>
        <fullName evidence="2">DUF6630 domain-containing protein</fullName>
    </recommendedName>
</protein>
<organism evidence="3 4">
    <name type="scientific">Novilysobacter erysipheiresistens</name>
    <dbReference type="NCBI Taxonomy" id="1749332"/>
    <lineage>
        <taxon>Bacteria</taxon>
        <taxon>Pseudomonadati</taxon>
        <taxon>Pseudomonadota</taxon>
        <taxon>Gammaproteobacteria</taxon>
        <taxon>Lysobacterales</taxon>
        <taxon>Lysobacteraceae</taxon>
        <taxon>Novilysobacter</taxon>
    </lineage>
</organism>
<reference evidence="3 4" key="1">
    <citation type="journal article" date="2016" name="Int. J. Syst. Evol. Microbiol.">
        <title>Lysobacter erysipheiresistens sp. nov., an antagonist of powdery mildew, isolated from tobacco-cultivated soil.</title>
        <authorList>
            <person name="Xie B."/>
            <person name="Li T."/>
            <person name="Lin X."/>
            <person name="Wang C.J."/>
            <person name="Chen Y.J."/>
            <person name="Liu W.J."/>
            <person name="Zhao Z.W."/>
        </authorList>
    </citation>
    <scope>NUCLEOTIDE SEQUENCE [LARGE SCALE GENOMIC DNA]</scope>
    <source>
        <strain evidence="3 4">RS-LYSO-3</strain>
    </source>
</reference>
<evidence type="ECO:0000259" key="2">
    <source>
        <dbReference type="Pfam" id="PF20335"/>
    </source>
</evidence>
<dbReference type="EMBL" id="JAXGFP010000005">
    <property type="protein sequence ID" value="MEG3184513.1"/>
    <property type="molecule type" value="Genomic_DNA"/>
</dbReference>
<dbReference type="InterPro" id="IPR046582">
    <property type="entry name" value="DUF6630"/>
</dbReference>
<name>A0ABU7Z0B5_9GAMM</name>
<feature type="domain" description="DUF6630" evidence="2">
    <location>
        <begin position="37"/>
        <end position="190"/>
    </location>
</feature>
<evidence type="ECO:0000313" key="3">
    <source>
        <dbReference type="EMBL" id="MEG3184513.1"/>
    </source>
</evidence>
<sequence>MSAPDREFDPDDNFENSREDEAHLPDDGDEASVEALVWQLLLAINPGDEEAALRQFDGYRDAVAAADADEDEDEDDSEPMARLRDVIDWRSGFHVAADDTATFIDAVNELAARWNLAIDWGVEDAGDDEFLADTDVPALMATAYDRLREYGYTLWTWDAGPDAHAGWITLSRDDDAVRVLAPALGIDVRLGSDAF</sequence>
<feature type="compositionally biased region" description="Basic and acidic residues" evidence="1">
    <location>
        <begin position="15"/>
        <end position="26"/>
    </location>
</feature>
<evidence type="ECO:0000256" key="1">
    <source>
        <dbReference type="SAM" id="MobiDB-lite"/>
    </source>
</evidence>
<accession>A0ABU7Z0B5</accession>
<evidence type="ECO:0000313" key="4">
    <source>
        <dbReference type="Proteomes" id="UP001355056"/>
    </source>
</evidence>
<proteinExistence type="predicted"/>
<dbReference type="RefSeq" id="WP_332617105.1">
    <property type="nucleotide sequence ID" value="NZ_JAXGFP010000005.1"/>
</dbReference>
<feature type="region of interest" description="Disordered" evidence="1">
    <location>
        <begin position="1"/>
        <end position="29"/>
    </location>
</feature>
<gene>
    <name evidence="3" type="ORF">SNE34_10880</name>
</gene>
<dbReference type="Proteomes" id="UP001355056">
    <property type="component" value="Unassembled WGS sequence"/>
</dbReference>
<dbReference type="Pfam" id="PF20335">
    <property type="entry name" value="DUF6630"/>
    <property type="match status" value="1"/>
</dbReference>